<dbReference type="Pfam" id="PF00892">
    <property type="entry name" value="EamA"/>
    <property type="match status" value="2"/>
</dbReference>
<dbReference type="AlphaFoldDB" id="E3H053"/>
<dbReference type="HOGENOM" id="CLU_054508_1_0_11"/>
<comment type="subcellular location">
    <subcellularLocation>
        <location evidence="1">Cell membrane</location>
        <topology evidence="1">Multi-pass membrane protein</topology>
    </subcellularLocation>
</comment>
<keyword evidence="3" id="KW-0813">Transport</keyword>
<feature type="transmembrane region" description="Helical" evidence="8">
    <location>
        <begin position="90"/>
        <end position="110"/>
    </location>
</feature>
<dbReference type="InterPro" id="IPR000620">
    <property type="entry name" value="EamA_dom"/>
</dbReference>
<evidence type="ECO:0000313" key="10">
    <source>
        <dbReference type="EMBL" id="ADP39860.1"/>
    </source>
</evidence>
<dbReference type="PANTHER" id="PTHR22911:SF137">
    <property type="entry name" value="SOLUTE CARRIER FAMILY 35 MEMBER G2-RELATED"/>
    <property type="match status" value="1"/>
</dbReference>
<feature type="domain" description="EamA" evidence="9">
    <location>
        <begin position="27"/>
        <end position="162"/>
    </location>
</feature>
<feature type="transmembrane region" description="Helical" evidence="8">
    <location>
        <begin position="257"/>
        <end position="278"/>
    </location>
</feature>
<gene>
    <name evidence="10" type="primary">rarD</name>
    <name evidence="10" type="ordered locus">HMPREF0733_10402</name>
</gene>
<dbReference type="RefSeq" id="WP_013397700.1">
    <property type="nucleotide sequence ID" value="NC_014643.1"/>
</dbReference>
<keyword evidence="4" id="KW-1003">Cell membrane</keyword>
<organism evidence="10 11">
    <name type="scientific">Rothia dentocariosa (strain ATCC 17931 / CDC X599 / XDIA)</name>
    <dbReference type="NCBI Taxonomy" id="762948"/>
    <lineage>
        <taxon>Bacteria</taxon>
        <taxon>Bacillati</taxon>
        <taxon>Actinomycetota</taxon>
        <taxon>Actinomycetes</taxon>
        <taxon>Micrococcales</taxon>
        <taxon>Micrococcaceae</taxon>
        <taxon>Rothia</taxon>
    </lineage>
</organism>
<dbReference type="NCBIfam" id="TIGR00688">
    <property type="entry name" value="rarD"/>
    <property type="match status" value="1"/>
</dbReference>
<dbReference type="SUPFAM" id="SSF103481">
    <property type="entry name" value="Multidrug resistance efflux transporter EmrE"/>
    <property type="match status" value="2"/>
</dbReference>
<dbReference type="KEGG" id="rdn:HMPREF0733_10402"/>
<evidence type="ECO:0000256" key="2">
    <source>
        <dbReference type="ARBA" id="ARBA00007362"/>
    </source>
</evidence>
<reference evidence="11" key="1">
    <citation type="submission" date="2010-10" db="EMBL/GenBank/DDBJ databases">
        <title>The complete genome of Rothia dentocariosa ATCC 17931.</title>
        <authorList>
            <person name="Muzny D."/>
            <person name="Qin X."/>
            <person name="Buhay C."/>
            <person name="Dugan-Rocha S."/>
            <person name="Ding Y."/>
            <person name="Chen G."/>
            <person name="Hawes A."/>
            <person name="Holder M."/>
            <person name="Jhangiani S."/>
            <person name="Johnson A."/>
            <person name="Khan Z."/>
            <person name="Li Z."/>
            <person name="Liu W."/>
            <person name="Liu X."/>
            <person name="Perez L."/>
            <person name="Shen H."/>
            <person name="Wang Q."/>
            <person name="Watt J."/>
            <person name="Xi L."/>
            <person name="Xin Y."/>
            <person name="Zhou J."/>
            <person name="Deng J."/>
            <person name="Jiang H."/>
            <person name="Liu Y."/>
            <person name="Qu J."/>
            <person name="Song X.-Z."/>
            <person name="Zhang L."/>
            <person name="Villasana D."/>
            <person name="Johnson A."/>
            <person name="Liu J."/>
            <person name="Liyanage D."/>
            <person name="Lorensuhewa L."/>
            <person name="Robinson T."/>
            <person name="Song A."/>
            <person name="Song B.-B."/>
            <person name="Dinh H."/>
            <person name="Thornton R."/>
            <person name="Coyle M."/>
            <person name="Francisco L."/>
            <person name="Jackson L."/>
            <person name="Javaid M."/>
            <person name="Korchina V."/>
            <person name="Kovar C."/>
            <person name="Mata R."/>
            <person name="Mathew T."/>
            <person name="Ngo R."/>
            <person name="Nguyen L."/>
            <person name="Nguyen N."/>
            <person name="Okwuonu G."/>
            <person name="Ongeri F."/>
            <person name="Pham C."/>
            <person name="Simmons D."/>
            <person name="Wilczek-Boney K."/>
            <person name="Hale W."/>
            <person name="Jakkamsetti A."/>
            <person name="Pham P."/>
            <person name="Ruth R."/>
            <person name="San Lucas F."/>
            <person name="Warren J."/>
            <person name="Zhang J."/>
            <person name="Zhao Z."/>
            <person name="Zhou C."/>
            <person name="Zhu D."/>
            <person name="Lee S."/>
            <person name="Bess C."/>
            <person name="Blankenburg K."/>
            <person name="Forbes L."/>
            <person name="Fu Q."/>
            <person name="Gubbala S."/>
            <person name="Hirani K."/>
            <person name="Jayaseelan J.C."/>
            <person name="Lara F."/>
            <person name="Munidasa M."/>
            <person name="Palculict T."/>
            <person name="Patil S."/>
            <person name="Pu L.-L."/>
            <person name="Saada N."/>
            <person name="Tang L."/>
            <person name="Weissenberger G."/>
            <person name="Zhu Y."/>
            <person name="Hemphill L."/>
            <person name="Shang Y."/>
            <person name="Youmans B."/>
            <person name="Ayvaz T."/>
            <person name="Ross M."/>
            <person name="Santibanez J."/>
            <person name="Aqrawi P."/>
            <person name="Gross S."/>
            <person name="Joshi V."/>
            <person name="Fowler G."/>
            <person name="Nazareth L."/>
            <person name="Reid J."/>
            <person name="Worley K."/>
            <person name="Petrosino J."/>
            <person name="Highlander S."/>
            <person name="Gibbs R."/>
        </authorList>
    </citation>
    <scope>NUCLEOTIDE SEQUENCE [LARGE SCALE GENOMIC DNA]</scope>
    <source>
        <strain evidence="11">ATCC 17931 / CDC X599 / XDIA</strain>
    </source>
</reference>
<evidence type="ECO:0000256" key="6">
    <source>
        <dbReference type="ARBA" id="ARBA00022989"/>
    </source>
</evidence>
<evidence type="ECO:0000259" key="9">
    <source>
        <dbReference type="Pfam" id="PF00892"/>
    </source>
</evidence>
<feature type="domain" description="EamA" evidence="9">
    <location>
        <begin position="171"/>
        <end position="304"/>
    </location>
</feature>
<feature type="transmembrane region" description="Helical" evidence="8">
    <location>
        <begin position="146"/>
        <end position="164"/>
    </location>
</feature>
<evidence type="ECO:0000313" key="11">
    <source>
        <dbReference type="Proteomes" id="UP000000387"/>
    </source>
</evidence>
<feature type="transmembrane region" description="Helical" evidence="8">
    <location>
        <begin position="61"/>
        <end position="78"/>
    </location>
</feature>
<keyword evidence="5 8" id="KW-0812">Transmembrane</keyword>
<keyword evidence="7 8" id="KW-0472">Membrane</keyword>
<feature type="transmembrane region" description="Helical" evidence="8">
    <location>
        <begin position="232"/>
        <end position="250"/>
    </location>
</feature>
<dbReference type="GO" id="GO:0005886">
    <property type="term" value="C:plasma membrane"/>
    <property type="evidence" value="ECO:0007669"/>
    <property type="project" value="UniProtKB-SubCell"/>
</dbReference>
<dbReference type="InterPro" id="IPR004626">
    <property type="entry name" value="RarD"/>
</dbReference>
<protein>
    <submittedName>
        <fullName evidence="10">Protein RarD</fullName>
    </submittedName>
</protein>
<feature type="transmembrane region" description="Helical" evidence="8">
    <location>
        <begin position="122"/>
        <end position="139"/>
    </location>
</feature>
<feature type="transmembrane region" description="Helical" evidence="8">
    <location>
        <begin position="290"/>
        <end position="308"/>
    </location>
</feature>
<accession>E3H053</accession>
<proteinExistence type="inferred from homology"/>
<feature type="transmembrane region" description="Helical" evidence="8">
    <location>
        <begin position="170"/>
        <end position="187"/>
    </location>
</feature>
<name>E3H053_ROTDC</name>
<evidence type="ECO:0000256" key="3">
    <source>
        <dbReference type="ARBA" id="ARBA00022448"/>
    </source>
</evidence>
<dbReference type="eggNOG" id="COG2962">
    <property type="taxonomic scope" value="Bacteria"/>
</dbReference>
<dbReference type="GeneID" id="29742942"/>
<evidence type="ECO:0000256" key="7">
    <source>
        <dbReference type="ARBA" id="ARBA00023136"/>
    </source>
</evidence>
<comment type="similarity">
    <text evidence="2">Belongs to the EamA transporter family.</text>
</comment>
<dbReference type="EMBL" id="CP002280">
    <property type="protein sequence ID" value="ADP39860.1"/>
    <property type="molecule type" value="Genomic_DNA"/>
</dbReference>
<evidence type="ECO:0000256" key="5">
    <source>
        <dbReference type="ARBA" id="ARBA00022692"/>
    </source>
</evidence>
<evidence type="ECO:0000256" key="1">
    <source>
        <dbReference type="ARBA" id="ARBA00004651"/>
    </source>
</evidence>
<feature type="transmembrane region" description="Helical" evidence="8">
    <location>
        <begin position="199"/>
        <end position="217"/>
    </location>
</feature>
<dbReference type="PANTHER" id="PTHR22911">
    <property type="entry name" value="ACYL-MALONYL CONDENSING ENZYME-RELATED"/>
    <property type="match status" value="1"/>
</dbReference>
<sequence length="369" mass="40196">MAQHAHSATASTSAPGTAAHAAQTRNGFICLFTTYAIWGMLPLYFYLMASSSALEIVLSRVIFSLAFCAVLLPIFRLTKPFNQAVRTPRTMGILTVASLLIGANWMIYVYSTTHGHTIDMSLGYFINPLVSVVLGVVFLHERLRKVQWLAIGISTVAVLIMSVVYGQIPWLGLGVAFTFGTYGLLKARVGSSVHPVVSLSLETFILLPVALVVLWWMNTQGQLTLFSQGPGHFWLLASTGIVTVTPLVLFSAAARALPLSVIGMVQYMGPTIQFFLALFVLHDRITPDKWIGLSLIWVAIVIFTVDAMRASRTSRPSKLTAVETGMIPIVQISQSSEGGEDREQNYLLDAVQLSPEDTEDSAASARDKS</sequence>
<dbReference type="Gene3D" id="1.10.3730.20">
    <property type="match status" value="1"/>
</dbReference>
<dbReference type="Proteomes" id="UP000000387">
    <property type="component" value="Chromosome"/>
</dbReference>
<keyword evidence="6 8" id="KW-1133">Transmembrane helix</keyword>
<feature type="transmembrane region" description="Helical" evidence="8">
    <location>
        <begin position="28"/>
        <end position="49"/>
    </location>
</feature>
<dbReference type="InterPro" id="IPR037185">
    <property type="entry name" value="EmrE-like"/>
</dbReference>
<evidence type="ECO:0000256" key="4">
    <source>
        <dbReference type="ARBA" id="ARBA00022475"/>
    </source>
</evidence>
<evidence type="ECO:0000256" key="8">
    <source>
        <dbReference type="SAM" id="Phobius"/>
    </source>
</evidence>